<dbReference type="GO" id="GO:0005524">
    <property type="term" value="F:ATP binding"/>
    <property type="evidence" value="ECO:0007669"/>
    <property type="project" value="InterPro"/>
</dbReference>
<dbReference type="Pfam" id="PF01751">
    <property type="entry name" value="Toprim"/>
    <property type="match status" value="1"/>
</dbReference>
<dbReference type="InterPro" id="IPR018522">
    <property type="entry name" value="TopoIIA_CS"/>
</dbReference>
<dbReference type="InterPro" id="IPR036890">
    <property type="entry name" value="HATPase_C_sf"/>
</dbReference>
<dbReference type="AlphaFoldDB" id="A0AAE3FKC1"/>
<dbReference type="Gene3D" id="3.40.50.670">
    <property type="match status" value="1"/>
</dbReference>
<dbReference type="PRINTS" id="PR00418">
    <property type="entry name" value="TPI2FAMILY"/>
</dbReference>
<dbReference type="Pfam" id="PF00986">
    <property type="entry name" value="DNA_gyraseB_C"/>
    <property type="match status" value="1"/>
</dbReference>
<dbReference type="PANTHER" id="PTHR45866:SF4">
    <property type="entry name" value="DNA TOPOISOMERASE 4 SUBUNIT B"/>
    <property type="match status" value="1"/>
</dbReference>
<keyword evidence="7" id="KW-0413">Isomerase</keyword>
<evidence type="ECO:0000256" key="1">
    <source>
        <dbReference type="ARBA" id="ARBA00000185"/>
    </source>
</evidence>
<keyword evidence="4" id="KW-0460">Magnesium</keyword>
<name>A0AAE3FKC1_9BACT</name>
<dbReference type="PRINTS" id="PR01159">
    <property type="entry name" value="DNAGYRASEB"/>
</dbReference>
<dbReference type="SUPFAM" id="SSF56719">
    <property type="entry name" value="Type II DNA topoisomerase"/>
    <property type="match status" value="1"/>
</dbReference>
<organism evidence="9 10">
    <name type="scientific">Candidatus Colimorpha enterica</name>
    <dbReference type="NCBI Taxonomy" id="3083063"/>
    <lineage>
        <taxon>Bacteria</taxon>
        <taxon>Pseudomonadati</taxon>
        <taxon>Bacteroidota</taxon>
        <taxon>Bacteroidia</taxon>
        <taxon>Bacteroidales</taxon>
        <taxon>Candidatus Colimorpha</taxon>
    </lineage>
</organism>
<evidence type="ECO:0000256" key="7">
    <source>
        <dbReference type="ARBA" id="ARBA00023235"/>
    </source>
</evidence>
<dbReference type="PANTHER" id="PTHR45866">
    <property type="entry name" value="DNA GYRASE/TOPOISOMERASE SUBUNIT B"/>
    <property type="match status" value="1"/>
</dbReference>
<dbReference type="Proteomes" id="UP001139365">
    <property type="component" value="Unassembled WGS sequence"/>
</dbReference>
<dbReference type="GO" id="GO:0003918">
    <property type="term" value="F:DNA topoisomerase type II (double strand cut, ATP-hydrolyzing) activity"/>
    <property type="evidence" value="ECO:0007669"/>
    <property type="project" value="UniProtKB-EC"/>
</dbReference>
<dbReference type="PROSITE" id="PS50880">
    <property type="entry name" value="TOPRIM"/>
    <property type="match status" value="1"/>
</dbReference>
<keyword evidence="6" id="KW-0238">DNA-binding</keyword>
<dbReference type="InterPro" id="IPR014721">
    <property type="entry name" value="Ribsml_uS5_D2-typ_fold_subgr"/>
</dbReference>
<comment type="caution">
    <text evidence="9">The sequence shown here is derived from an EMBL/GenBank/DDBJ whole genome shotgun (WGS) entry which is preliminary data.</text>
</comment>
<dbReference type="InterPro" id="IPR002288">
    <property type="entry name" value="DNA_gyrase_B_C"/>
</dbReference>
<evidence type="ECO:0000313" key="9">
    <source>
        <dbReference type="EMBL" id="MCI5756128.1"/>
    </source>
</evidence>
<dbReference type="InterPro" id="IPR020568">
    <property type="entry name" value="Ribosomal_Su5_D2-typ_SF"/>
</dbReference>
<dbReference type="PROSITE" id="PS00177">
    <property type="entry name" value="TOPOISOMERASE_II"/>
    <property type="match status" value="1"/>
</dbReference>
<evidence type="ECO:0000256" key="2">
    <source>
        <dbReference type="ARBA" id="ARBA00012895"/>
    </source>
</evidence>
<dbReference type="InterPro" id="IPR013760">
    <property type="entry name" value="Topo_IIA-like_dom_sf"/>
</dbReference>
<evidence type="ECO:0000256" key="6">
    <source>
        <dbReference type="ARBA" id="ARBA00023125"/>
    </source>
</evidence>
<evidence type="ECO:0000256" key="3">
    <source>
        <dbReference type="ARBA" id="ARBA00022723"/>
    </source>
</evidence>
<dbReference type="GO" id="GO:0046872">
    <property type="term" value="F:metal ion binding"/>
    <property type="evidence" value="ECO:0007669"/>
    <property type="project" value="UniProtKB-KW"/>
</dbReference>
<evidence type="ECO:0000313" key="10">
    <source>
        <dbReference type="Proteomes" id="UP001139365"/>
    </source>
</evidence>
<dbReference type="Gene3D" id="3.30.565.10">
    <property type="entry name" value="Histidine kinase-like ATPase, C-terminal domain"/>
    <property type="match status" value="1"/>
</dbReference>
<feature type="domain" description="Toprim" evidence="8">
    <location>
        <begin position="439"/>
        <end position="562"/>
    </location>
</feature>
<dbReference type="SUPFAM" id="SSF55874">
    <property type="entry name" value="ATPase domain of HSP90 chaperone/DNA topoisomerase II/histidine kinase"/>
    <property type="match status" value="1"/>
</dbReference>
<proteinExistence type="predicted"/>
<protein>
    <recommendedName>
        <fullName evidence="2">DNA topoisomerase (ATP-hydrolyzing)</fullName>
        <ecNumber evidence="2">5.6.2.2</ecNumber>
    </recommendedName>
</protein>
<dbReference type="EC" id="5.6.2.2" evidence="2"/>
<dbReference type="InterPro" id="IPR000565">
    <property type="entry name" value="Topo_IIA_B"/>
</dbReference>
<dbReference type="GO" id="GO:0003677">
    <property type="term" value="F:DNA binding"/>
    <property type="evidence" value="ECO:0007669"/>
    <property type="project" value="UniProtKB-KW"/>
</dbReference>
<dbReference type="Pfam" id="PF00204">
    <property type="entry name" value="DNA_gyraseB"/>
    <property type="match status" value="1"/>
</dbReference>
<dbReference type="InterPro" id="IPR001241">
    <property type="entry name" value="Topo_IIA"/>
</dbReference>
<dbReference type="GO" id="GO:0006265">
    <property type="term" value="P:DNA topological change"/>
    <property type="evidence" value="ECO:0007669"/>
    <property type="project" value="InterPro"/>
</dbReference>
<keyword evidence="5" id="KW-0799">Topoisomerase</keyword>
<accession>A0AAE3FKC1</accession>
<dbReference type="SUPFAM" id="SSF54211">
    <property type="entry name" value="Ribosomal protein S5 domain 2-like"/>
    <property type="match status" value="1"/>
</dbReference>
<gene>
    <name evidence="9" type="ORF">MR241_07535</name>
</gene>
<comment type="catalytic activity">
    <reaction evidence="1">
        <text>ATP-dependent breakage, passage and rejoining of double-stranded DNA.</text>
        <dbReference type="EC" id="5.6.2.2"/>
    </reaction>
</comment>
<dbReference type="Gene3D" id="3.30.230.10">
    <property type="match status" value="1"/>
</dbReference>
<dbReference type="InterPro" id="IPR013506">
    <property type="entry name" value="Topo_IIA_bsu_dom2"/>
</dbReference>
<evidence type="ECO:0000259" key="8">
    <source>
        <dbReference type="PROSITE" id="PS50880"/>
    </source>
</evidence>
<dbReference type="EMBL" id="JALEMU010000123">
    <property type="protein sequence ID" value="MCI5756128.1"/>
    <property type="molecule type" value="Genomic_DNA"/>
</dbReference>
<evidence type="ECO:0000256" key="5">
    <source>
        <dbReference type="ARBA" id="ARBA00023029"/>
    </source>
</evidence>
<evidence type="ECO:0000256" key="4">
    <source>
        <dbReference type="ARBA" id="ARBA00022842"/>
    </source>
</evidence>
<reference evidence="9 10" key="1">
    <citation type="submission" date="2022-03" db="EMBL/GenBank/DDBJ databases">
        <title>Metagenome-assembled genomes from swine fecal metagenomes.</title>
        <authorList>
            <person name="Holman D.B."/>
            <person name="Kommadath A."/>
        </authorList>
    </citation>
    <scope>NUCLEOTIDE SEQUENCE [LARGE SCALE GENOMIC DNA]</scope>
    <source>
        <strain evidence="9">SUG147</strain>
    </source>
</reference>
<sequence>MASKKAENEYGNQSIVSLKGADRVRKRPAVIFGSDGLEGCEHSAFEILSNSVDEAREGYGDRINMTVYSDHSIEVEDFGRGVPLDWNEKEQRYNWELVYCELYAGGKYNNNSDSSSYKYSLGLNGLGACATQYSSEYMDVRSYKDGKVYEISFRKGEPAGDMTVTELPKKERRTGTIHRWRPDLEVFTDIAIPLDYYLDMLKKQSVVNPGIKFHLRWQTDEGFEEYDFVYENGIIDYVTELAGGTSLTAPVMWSTEAKGRDREDKEDYTLKADVSFCFSNVTSVIEYYHNSSFLEHGGSPEKAVRSAFVSEIDKYLKSTGKYLKNESKISFADIEDCLILVSNSFSTQTSYENQTKKSITNTFIAEAMTSFLRHNLEIYFAEKPLEADKIAGQVLVNKRSREKAESTRLDIKKKLSGSMDVASRVEKFVNCRSKDPEVRELYIVEGNSALGSCKLGRAAEFQAIIPVRGKTLNCLKAPYDKIFKSEIITDLLRVIGCGVEIKGKVKGDIVPFSPESLRWNKIIICTDADKDGFQIRTLILTMFYRLLPSLIKMGRIYIAESPLYEITSKDKTYFAYNESEKVKILADIGDAKYSIQRSKGLGENEPDMMWQTTMNPATRRLIRVTETDAIRTAYIFDTLLGDDLQARKEFITENGSRYLSDIDIDDD</sequence>
<dbReference type="SMART" id="SM00433">
    <property type="entry name" value="TOP2c"/>
    <property type="match status" value="1"/>
</dbReference>
<keyword evidence="3" id="KW-0479">Metal-binding</keyword>
<dbReference type="InterPro" id="IPR006171">
    <property type="entry name" value="TOPRIM_dom"/>
</dbReference>
<dbReference type="InterPro" id="IPR013759">
    <property type="entry name" value="Topo_IIA_B_C"/>
</dbReference>